<dbReference type="InterPro" id="IPR050951">
    <property type="entry name" value="Retrovirus_Pol_polyprotein"/>
</dbReference>
<organism evidence="3 4">
    <name type="scientific">Solanum verrucosum</name>
    <dbReference type="NCBI Taxonomy" id="315347"/>
    <lineage>
        <taxon>Eukaryota</taxon>
        <taxon>Viridiplantae</taxon>
        <taxon>Streptophyta</taxon>
        <taxon>Embryophyta</taxon>
        <taxon>Tracheophyta</taxon>
        <taxon>Spermatophyta</taxon>
        <taxon>Magnoliopsida</taxon>
        <taxon>eudicotyledons</taxon>
        <taxon>Gunneridae</taxon>
        <taxon>Pentapetalae</taxon>
        <taxon>asterids</taxon>
        <taxon>lamiids</taxon>
        <taxon>Solanales</taxon>
        <taxon>Solanaceae</taxon>
        <taxon>Solanoideae</taxon>
        <taxon>Solaneae</taxon>
        <taxon>Solanum</taxon>
    </lineage>
</organism>
<proteinExistence type="predicted"/>
<dbReference type="SUPFAM" id="SSF53098">
    <property type="entry name" value="Ribonuclease H-like"/>
    <property type="match status" value="1"/>
</dbReference>
<dbReference type="PANTHER" id="PTHR37984:SF5">
    <property type="entry name" value="PROTEIN NYNRIN-LIKE"/>
    <property type="match status" value="1"/>
</dbReference>
<dbReference type="InterPro" id="IPR001584">
    <property type="entry name" value="Integrase_cat-core"/>
</dbReference>
<keyword evidence="4" id="KW-1185">Reference proteome</keyword>
<feature type="compositionally biased region" description="Basic and acidic residues" evidence="1">
    <location>
        <begin position="301"/>
        <end position="313"/>
    </location>
</feature>
<gene>
    <name evidence="3" type="ORF">MTR67_031734</name>
</gene>
<dbReference type="Proteomes" id="UP001234989">
    <property type="component" value="Chromosome 7"/>
</dbReference>
<protein>
    <recommendedName>
        <fullName evidence="2">Integrase catalytic domain-containing protein</fullName>
    </recommendedName>
</protein>
<evidence type="ECO:0000313" key="3">
    <source>
        <dbReference type="EMBL" id="WMV38349.1"/>
    </source>
</evidence>
<feature type="domain" description="Integrase catalytic" evidence="2">
    <location>
        <begin position="323"/>
        <end position="407"/>
    </location>
</feature>
<sequence>MNHGPSTCSWFTPSQYGGPRIPPRVVDLMTDRGWVRHPDPVDPMTLSEDEHTDHLRIVLQVLKDQQLFSKFSKYEFWLRFVAFLGHIISGKGINVDPKKTNTFKSLPRPLSPSDIGSFLGLASHFSRFFKGFSLIASLLTTLTQNKVKFLWSEACEKSLQDLKDRLTSTLVLTLLEGSDVFVVYCGALRIELGVGYVEEGGVIVNDGSESSFVSDVKTKKGLDPISVELKEVMLKKAIEAFSQGGGGVLRYQGHLCVPNVDDLKEEILLEAHFSRYSIHPVATKIHHDLRVRVATEPVTELPDRDVPEPERNRAPRAGTEPEPGRTGTDYAKLYLRQMVRFHGVRLSIISDRGTQFTSQFWKSFQKGFGTCVKLSTTFHPQTDGQAERTIQTLQDMLRACAIDFKGN</sequence>
<reference evidence="3" key="1">
    <citation type="submission" date="2023-08" db="EMBL/GenBank/DDBJ databases">
        <title>A de novo genome assembly of Solanum verrucosum Schlechtendal, a Mexican diploid species geographically isolated from the other diploid A-genome species in potato relatives.</title>
        <authorList>
            <person name="Hosaka K."/>
        </authorList>
    </citation>
    <scope>NUCLEOTIDE SEQUENCE</scope>
    <source>
        <tissue evidence="3">Young leaves</tissue>
    </source>
</reference>
<evidence type="ECO:0000313" key="4">
    <source>
        <dbReference type="Proteomes" id="UP001234989"/>
    </source>
</evidence>
<dbReference type="InterPro" id="IPR043128">
    <property type="entry name" value="Rev_trsase/Diguanyl_cyclase"/>
</dbReference>
<evidence type="ECO:0000259" key="2">
    <source>
        <dbReference type="PROSITE" id="PS50994"/>
    </source>
</evidence>
<feature type="region of interest" description="Disordered" evidence="1">
    <location>
        <begin position="298"/>
        <end position="327"/>
    </location>
</feature>
<accession>A0AAF0U369</accession>
<dbReference type="InterPro" id="IPR036397">
    <property type="entry name" value="RNaseH_sf"/>
</dbReference>
<dbReference type="InterPro" id="IPR043502">
    <property type="entry name" value="DNA/RNA_pol_sf"/>
</dbReference>
<dbReference type="AlphaFoldDB" id="A0AAF0U369"/>
<dbReference type="Gene3D" id="3.30.420.10">
    <property type="entry name" value="Ribonuclease H-like superfamily/Ribonuclease H"/>
    <property type="match status" value="1"/>
</dbReference>
<dbReference type="SUPFAM" id="SSF56672">
    <property type="entry name" value="DNA/RNA polymerases"/>
    <property type="match status" value="1"/>
</dbReference>
<dbReference type="GO" id="GO:0015074">
    <property type="term" value="P:DNA integration"/>
    <property type="evidence" value="ECO:0007669"/>
    <property type="project" value="InterPro"/>
</dbReference>
<dbReference type="GO" id="GO:0003676">
    <property type="term" value="F:nucleic acid binding"/>
    <property type="evidence" value="ECO:0007669"/>
    <property type="project" value="InterPro"/>
</dbReference>
<dbReference type="PANTHER" id="PTHR37984">
    <property type="entry name" value="PROTEIN CBG26694"/>
    <property type="match status" value="1"/>
</dbReference>
<evidence type="ECO:0000256" key="1">
    <source>
        <dbReference type="SAM" id="MobiDB-lite"/>
    </source>
</evidence>
<dbReference type="Gene3D" id="3.30.70.270">
    <property type="match status" value="2"/>
</dbReference>
<name>A0AAF0U369_SOLVR</name>
<dbReference type="InterPro" id="IPR012337">
    <property type="entry name" value="RNaseH-like_sf"/>
</dbReference>
<dbReference type="EMBL" id="CP133618">
    <property type="protein sequence ID" value="WMV38349.1"/>
    <property type="molecule type" value="Genomic_DNA"/>
</dbReference>
<dbReference type="PROSITE" id="PS50994">
    <property type="entry name" value="INTEGRASE"/>
    <property type="match status" value="1"/>
</dbReference>